<feature type="transmembrane region" description="Helical" evidence="5">
    <location>
        <begin position="32"/>
        <end position="54"/>
    </location>
</feature>
<dbReference type="OrthoDB" id="2351791at2759"/>
<evidence type="ECO:0000256" key="5">
    <source>
        <dbReference type="SAM" id="Phobius"/>
    </source>
</evidence>
<dbReference type="Gene3D" id="1.20.1250.20">
    <property type="entry name" value="MFS general substrate transporter like domains"/>
    <property type="match status" value="1"/>
</dbReference>
<feature type="transmembrane region" description="Helical" evidence="5">
    <location>
        <begin position="60"/>
        <end position="79"/>
    </location>
</feature>
<dbReference type="GO" id="GO:0005886">
    <property type="term" value="C:plasma membrane"/>
    <property type="evidence" value="ECO:0007669"/>
    <property type="project" value="TreeGrafter"/>
</dbReference>
<organism evidence="6 7">
    <name type="scientific">Lepidopterella palustris CBS 459.81</name>
    <dbReference type="NCBI Taxonomy" id="1314670"/>
    <lineage>
        <taxon>Eukaryota</taxon>
        <taxon>Fungi</taxon>
        <taxon>Dikarya</taxon>
        <taxon>Ascomycota</taxon>
        <taxon>Pezizomycotina</taxon>
        <taxon>Dothideomycetes</taxon>
        <taxon>Pleosporomycetidae</taxon>
        <taxon>Mytilinidiales</taxon>
        <taxon>Argynnaceae</taxon>
        <taxon>Lepidopterella</taxon>
    </lineage>
</organism>
<keyword evidence="2 5" id="KW-0812">Transmembrane</keyword>
<dbReference type="EMBL" id="KV745602">
    <property type="protein sequence ID" value="OCK73965.1"/>
    <property type="molecule type" value="Genomic_DNA"/>
</dbReference>
<keyword evidence="4 5" id="KW-0472">Membrane</keyword>
<dbReference type="InterPro" id="IPR036259">
    <property type="entry name" value="MFS_trans_sf"/>
</dbReference>
<protein>
    <submittedName>
        <fullName evidence="6">MFS general substrate transporter</fullName>
    </submittedName>
</protein>
<evidence type="ECO:0000256" key="2">
    <source>
        <dbReference type="ARBA" id="ARBA00022692"/>
    </source>
</evidence>
<evidence type="ECO:0000256" key="4">
    <source>
        <dbReference type="ARBA" id="ARBA00023136"/>
    </source>
</evidence>
<dbReference type="GO" id="GO:0022857">
    <property type="term" value="F:transmembrane transporter activity"/>
    <property type="evidence" value="ECO:0007669"/>
    <property type="project" value="TreeGrafter"/>
</dbReference>
<dbReference type="AlphaFoldDB" id="A0A8E2DYK0"/>
<dbReference type="Proteomes" id="UP000250266">
    <property type="component" value="Unassembled WGS sequence"/>
</dbReference>
<evidence type="ECO:0000256" key="3">
    <source>
        <dbReference type="ARBA" id="ARBA00022989"/>
    </source>
</evidence>
<comment type="subcellular location">
    <subcellularLocation>
        <location evidence="1">Membrane</location>
        <topology evidence="1">Multi-pass membrane protein</topology>
    </subcellularLocation>
</comment>
<dbReference type="PANTHER" id="PTHR23501:SF59">
    <property type="entry name" value="MAJOR FACILITATOR SUPERFAMILY (MFS) PROFILE DOMAIN-CONTAINING PROTEIN-RELATED"/>
    <property type="match status" value="1"/>
</dbReference>
<gene>
    <name evidence="6" type="ORF">K432DRAFT_410264</name>
</gene>
<feature type="transmembrane region" description="Helical" evidence="5">
    <location>
        <begin position="216"/>
        <end position="235"/>
    </location>
</feature>
<keyword evidence="7" id="KW-1185">Reference proteome</keyword>
<dbReference type="SUPFAM" id="SSF103473">
    <property type="entry name" value="MFS general substrate transporter"/>
    <property type="match status" value="1"/>
</dbReference>
<evidence type="ECO:0000313" key="7">
    <source>
        <dbReference type="Proteomes" id="UP000250266"/>
    </source>
</evidence>
<evidence type="ECO:0000256" key="1">
    <source>
        <dbReference type="ARBA" id="ARBA00004141"/>
    </source>
</evidence>
<feature type="transmembrane region" description="Helical" evidence="5">
    <location>
        <begin position="91"/>
        <end position="110"/>
    </location>
</feature>
<reference evidence="6 7" key="1">
    <citation type="journal article" date="2016" name="Nat. Commun.">
        <title>Ectomycorrhizal ecology is imprinted in the genome of the dominant symbiotic fungus Cenococcum geophilum.</title>
        <authorList>
            <consortium name="DOE Joint Genome Institute"/>
            <person name="Peter M."/>
            <person name="Kohler A."/>
            <person name="Ohm R.A."/>
            <person name="Kuo A."/>
            <person name="Krutzmann J."/>
            <person name="Morin E."/>
            <person name="Arend M."/>
            <person name="Barry K.W."/>
            <person name="Binder M."/>
            <person name="Choi C."/>
            <person name="Clum A."/>
            <person name="Copeland A."/>
            <person name="Grisel N."/>
            <person name="Haridas S."/>
            <person name="Kipfer T."/>
            <person name="LaButti K."/>
            <person name="Lindquist E."/>
            <person name="Lipzen A."/>
            <person name="Maire R."/>
            <person name="Meier B."/>
            <person name="Mihaltcheva S."/>
            <person name="Molinier V."/>
            <person name="Murat C."/>
            <person name="Poggeler S."/>
            <person name="Quandt C.A."/>
            <person name="Sperisen C."/>
            <person name="Tritt A."/>
            <person name="Tisserant E."/>
            <person name="Crous P.W."/>
            <person name="Henrissat B."/>
            <person name="Nehls U."/>
            <person name="Egli S."/>
            <person name="Spatafora J.W."/>
            <person name="Grigoriev I.V."/>
            <person name="Martin F.M."/>
        </authorList>
    </citation>
    <scope>NUCLEOTIDE SEQUENCE [LARGE SCALE GENOMIC DNA]</scope>
    <source>
        <strain evidence="6 7">CBS 459.81</strain>
    </source>
</reference>
<proteinExistence type="predicted"/>
<evidence type="ECO:0000313" key="6">
    <source>
        <dbReference type="EMBL" id="OCK73965.1"/>
    </source>
</evidence>
<sequence length="257" mass="27477">MPLRQPDPSIHLSPEPLYFEAAKSYSAITSGIALFPWTFTTGPIAAIVGILITVTGSYRWFIHAGWSFTVIGISLLILIRADTAARMWIPISCVSGVGLGILYSAMSFAIQAPSSNKDLPYAAALYSFFRNFGQMLGVAVGGTIFQNAILSNLRSSTDPWLVQNAAAFSKDASALVEVIKGMGAGTAVAGASKAEIATELLRKAELVKAYVDSLRTVWVVMAVLAGVAGVLAVVCTREKTLERKLETEQGFLHEDDD</sequence>
<accession>A0A8E2DYK0</accession>
<dbReference type="PANTHER" id="PTHR23501">
    <property type="entry name" value="MAJOR FACILITATOR SUPERFAMILY"/>
    <property type="match status" value="1"/>
</dbReference>
<keyword evidence="3 5" id="KW-1133">Transmembrane helix</keyword>
<name>A0A8E2DYK0_9PEZI</name>